<dbReference type="STRING" id="1123281.SAMN02745180_02666"/>
<dbReference type="OrthoDB" id="9804747at2"/>
<dbReference type="PANTHER" id="PTHR43155:SF2">
    <property type="entry name" value="CYCLIC DI-GMP PHOSPHODIESTERASE PA4108"/>
    <property type="match status" value="1"/>
</dbReference>
<accession>A0A1M5Z2G9</accession>
<name>A0A1M5Z2G9_9FIRM</name>
<dbReference type="InterPro" id="IPR037522">
    <property type="entry name" value="HD_GYP_dom"/>
</dbReference>
<dbReference type="EMBL" id="FQXR01000019">
    <property type="protein sequence ID" value="SHI18457.1"/>
    <property type="molecule type" value="Genomic_DNA"/>
</dbReference>
<dbReference type="Pfam" id="PF13487">
    <property type="entry name" value="HD_5"/>
    <property type="match status" value="1"/>
</dbReference>
<feature type="domain" description="HD-GYP" evidence="1">
    <location>
        <begin position="104"/>
        <end position="300"/>
    </location>
</feature>
<dbReference type="PANTHER" id="PTHR43155">
    <property type="entry name" value="CYCLIC DI-GMP PHOSPHODIESTERASE PA4108-RELATED"/>
    <property type="match status" value="1"/>
</dbReference>
<keyword evidence="3" id="KW-1185">Reference proteome</keyword>
<dbReference type="RefSeq" id="WP_084604306.1">
    <property type="nucleotide sequence ID" value="NZ_FQXR01000019.1"/>
</dbReference>
<evidence type="ECO:0000313" key="2">
    <source>
        <dbReference type="EMBL" id="SHI18457.1"/>
    </source>
</evidence>
<evidence type="ECO:0000313" key="3">
    <source>
        <dbReference type="Proteomes" id="UP000184389"/>
    </source>
</evidence>
<organism evidence="2 3">
    <name type="scientific">Sporanaerobacter acetigenes DSM 13106</name>
    <dbReference type="NCBI Taxonomy" id="1123281"/>
    <lineage>
        <taxon>Bacteria</taxon>
        <taxon>Bacillati</taxon>
        <taxon>Bacillota</taxon>
        <taxon>Tissierellia</taxon>
        <taxon>Tissierellales</taxon>
        <taxon>Sporanaerobacteraceae</taxon>
        <taxon>Sporanaerobacter</taxon>
    </lineage>
</organism>
<dbReference type="CDD" id="cd00077">
    <property type="entry name" value="HDc"/>
    <property type="match status" value="1"/>
</dbReference>
<dbReference type="SMART" id="SM00471">
    <property type="entry name" value="HDc"/>
    <property type="match status" value="1"/>
</dbReference>
<dbReference type="PROSITE" id="PS51832">
    <property type="entry name" value="HD_GYP"/>
    <property type="match status" value="1"/>
</dbReference>
<reference evidence="2 3" key="1">
    <citation type="submission" date="2016-11" db="EMBL/GenBank/DDBJ databases">
        <authorList>
            <person name="Jaros S."/>
            <person name="Januszkiewicz K."/>
            <person name="Wedrychowicz H."/>
        </authorList>
    </citation>
    <scope>NUCLEOTIDE SEQUENCE [LARGE SCALE GENOMIC DNA]</scope>
    <source>
        <strain evidence="2 3">DSM 13106</strain>
    </source>
</reference>
<sequence>MLISVDNAVDEMILAKDIYNTSGVILLRKGAHLKKNYIENLKEKGIKTIYIKDESLQDNNIQKIVKEKTRKEALNIVEETIRRLPFSQDKNIKQITYVVEKIVDELLDGEDIFMNLLDIKAVDDYTFDHCVDVCVLSIILGKNLNYSRDELVELGKGAILHDIGKILVPQEILKKPDKLTYGEFQEMKNHTVYGYKILQKVPEMSENSISISLFHHERYDGKGYPNGLKGENIPEYSRIVSVADVYNALTSERVYRKKGKNQEVIEYLTTMKESQFDSHIVDVFIEKIAMYSLNRNVVLNTGVKGVVVDINKNFPLRPVVEVRYDESGQKLLRPYHLNLLENNSILIDDTLN</sequence>
<dbReference type="AlphaFoldDB" id="A0A1M5Z2G9"/>
<dbReference type="SUPFAM" id="SSF109604">
    <property type="entry name" value="HD-domain/PDEase-like"/>
    <property type="match status" value="1"/>
</dbReference>
<gene>
    <name evidence="2" type="ORF">SAMN02745180_02666</name>
</gene>
<dbReference type="InterPro" id="IPR003607">
    <property type="entry name" value="HD/PDEase_dom"/>
</dbReference>
<dbReference type="Gene3D" id="1.10.3210.10">
    <property type="entry name" value="Hypothetical protein af1432"/>
    <property type="match status" value="1"/>
</dbReference>
<proteinExistence type="predicted"/>
<evidence type="ECO:0000259" key="1">
    <source>
        <dbReference type="PROSITE" id="PS51832"/>
    </source>
</evidence>
<protein>
    <submittedName>
        <fullName evidence="2">HD-GYP domain, c-di-GMP phosphodiesterase class II (Or its inactivated variant)</fullName>
    </submittedName>
</protein>
<dbReference type="Proteomes" id="UP000184389">
    <property type="component" value="Unassembled WGS sequence"/>
</dbReference>